<gene>
    <name evidence="2" type="ORF">K435DRAFT_799220</name>
</gene>
<evidence type="ECO:0000313" key="2">
    <source>
        <dbReference type="EMBL" id="THU94037.1"/>
    </source>
</evidence>
<dbReference type="Proteomes" id="UP000297245">
    <property type="component" value="Unassembled WGS sequence"/>
</dbReference>
<feature type="transmembrane region" description="Helical" evidence="1">
    <location>
        <begin position="237"/>
        <end position="254"/>
    </location>
</feature>
<sequence>MSPLQMFTEMSLQALGNASVHCITADRKVIKTGSCGELALLLADGSVFSCSVTPTGKLVVNFCVQLELELPTTVQFCLQSGDLMVFSSLGPKIKTGGLVYEVSGSKACYSLPLGPPNTWSTKINDSEGDCEVIHYLGCLEEGLPFAWGGNHVDFAEDGQAVIAGTLSGKVMVLGACSGYLNEVLDASIQGKVQAMATVAVQDHHFIVIAYDKSTSLGLNVVVFEKTITAQSQSMDKWFGYAVILLLLSVLYSFCT</sequence>
<dbReference type="EMBL" id="ML179233">
    <property type="protein sequence ID" value="THU94037.1"/>
    <property type="molecule type" value="Genomic_DNA"/>
</dbReference>
<keyword evidence="3" id="KW-1185">Reference proteome</keyword>
<reference evidence="2 3" key="1">
    <citation type="journal article" date="2019" name="Nat. Ecol. Evol.">
        <title>Megaphylogeny resolves global patterns of mushroom evolution.</title>
        <authorList>
            <person name="Varga T."/>
            <person name="Krizsan K."/>
            <person name="Foldi C."/>
            <person name="Dima B."/>
            <person name="Sanchez-Garcia M."/>
            <person name="Sanchez-Ramirez S."/>
            <person name="Szollosi G.J."/>
            <person name="Szarkandi J.G."/>
            <person name="Papp V."/>
            <person name="Albert L."/>
            <person name="Andreopoulos W."/>
            <person name="Angelini C."/>
            <person name="Antonin V."/>
            <person name="Barry K.W."/>
            <person name="Bougher N.L."/>
            <person name="Buchanan P."/>
            <person name="Buyck B."/>
            <person name="Bense V."/>
            <person name="Catcheside P."/>
            <person name="Chovatia M."/>
            <person name="Cooper J."/>
            <person name="Damon W."/>
            <person name="Desjardin D."/>
            <person name="Finy P."/>
            <person name="Geml J."/>
            <person name="Haridas S."/>
            <person name="Hughes K."/>
            <person name="Justo A."/>
            <person name="Karasinski D."/>
            <person name="Kautmanova I."/>
            <person name="Kiss B."/>
            <person name="Kocsube S."/>
            <person name="Kotiranta H."/>
            <person name="LaButti K.M."/>
            <person name="Lechner B.E."/>
            <person name="Liimatainen K."/>
            <person name="Lipzen A."/>
            <person name="Lukacs Z."/>
            <person name="Mihaltcheva S."/>
            <person name="Morgado L.N."/>
            <person name="Niskanen T."/>
            <person name="Noordeloos M.E."/>
            <person name="Ohm R.A."/>
            <person name="Ortiz-Santana B."/>
            <person name="Ovrebo C."/>
            <person name="Racz N."/>
            <person name="Riley R."/>
            <person name="Savchenko A."/>
            <person name="Shiryaev A."/>
            <person name="Soop K."/>
            <person name="Spirin V."/>
            <person name="Szebenyi C."/>
            <person name="Tomsovsky M."/>
            <person name="Tulloss R.E."/>
            <person name="Uehling J."/>
            <person name="Grigoriev I.V."/>
            <person name="Vagvolgyi C."/>
            <person name="Papp T."/>
            <person name="Martin F.M."/>
            <person name="Miettinen O."/>
            <person name="Hibbett D.S."/>
            <person name="Nagy L.G."/>
        </authorList>
    </citation>
    <scope>NUCLEOTIDE SEQUENCE [LARGE SCALE GENOMIC DNA]</scope>
    <source>
        <strain evidence="2 3">CBS 962.96</strain>
    </source>
</reference>
<evidence type="ECO:0000256" key="1">
    <source>
        <dbReference type="SAM" id="Phobius"/>
    </source>
</evidence>
<dbReference type="OrthoDB" id="3238562at2759"/>
<accession>A0A4S8LWP5</accession>
<evidence type="ECO:0000313" key="3">
    <source>
        <dbReference type="Proteomes" id="UP000297245"/>
    </source>
</evidence>
<name>A0A4S8LWP5_DENBC</name>
<dbReference type="AlphaFoldDB" id="A0A4S8LWP5"/>
<keyword evidence="1" id="KW-0812">Transmembrane</keyword>
<protein>
    <submittedName>
        <fullName evidence="2">Uncharacterized protein</fullName>
    </submittedName>
</protein>
<proteinExistence type="predicted"/>
<keyword evidence="1" id="KW-1133">Transmembrane helix</keyword>
<keyword evidence="1" id="KW-0472">Membrane</keyword>
<organism evidence="2 3">
    <name type="scientific">Dendrothele bispora (strain CBS 962.96)</name>
    <dbReference type="NCBI Taxonomy" id="1314807"/>
    <lineage>
        <taxon>Eukaryota</taxon>
        <taxon>Fungi</taxon>
        <taxon>Dikarya</taxon>
        <taxon>Basidiomycota</taxon>
        <taxon>Agaricomycotina</taxon>
        <taxon>Agaricomycetes</taxon>
        <taxon>Agaricomycetidae</taxon>
        <taxon>Agaricales</taxon>
        <taxon>Agaricales incertae sedis</taxon>
        <taxon>Dendrothele</taxon>
    </lineage>
</organism>